<dbReference type="CDD" id="cd02440">
    <property type="entry name" value="AdoMet_MTases"/>
    <property type="match status" value="1"/>
</dbReference>
<keyword evidence="2" id="KW-0489">Methyltransferase</keyword>
<evidence type="ECO:0000256" key="3">
    <source>
        <dbReference type="ARBA" id="ARBA00022679"/>
    </source>
</evidence>
<sequence length="279" mass="31640">MHPRNPYRVPIDFAALAVAYPPLAPYVVKSSEHSKIDFQNDAALRRLTEALLFRDFQVKLTIPDDRLCPPVPNRLNYVLWLEDIVSRTSLAADCAQPDVVGLDIGTGASAIYPLLGCRSNGHWRFIATDIDDTSIRVARSNIEENHLQDRISLVKADETRPIFSLLSSPELDQVTVDFTMCNPPFYESRDEVLRSAEAKVAGPNAVVKALSSHNVDNYAITEFVQGQTRRWAIAWSFTNIHLPECVRITRNRESDPEWDVVDQHYERHSGFHLKQKIGF</sequence>
<feature type="binding site" evidence="5">
    <location>
        <position position="105"/>
    </location>
    <ligand>
        <name>S-adenosyl-L-methionine</name>
        <dbReference type="ChEBI" id="CHEBI:59789"/>
    </ligand>
</feature>
<dbReference type="InterPro" id="IPR017182">
    <property type="entry name" value="METTL16/PsiM"/>
</dbReference>
<proteinExistence type="inferred from homology"/>
<dbReference type="PIRSF" id="PIRSF037350">
    <property type="entry name" value="Mtase_ZK1128_prd"/>
    <property type="match status" value="1"/>
</dbReference>
<dbReference type="Proteomes" id="UP000292702">
    <property type="component" value="Unassembled WGS sequence"/>
</dbReference>
<dbReference type="OrthoDB" id="514248at2759"/>
<dbReference type="InterPro" id="IPR029063">
    <property type="entry name" value="SAM-dependent_MTases_sf"/>
</dbReference>
<accession>A0A4R0REM7</accession>
<feature type="binding site" evidence="5">
    <location>
        <position position="129"/>
    </location>
    <ligand>
        <name>S-adenosyl-L-methionine</name>
        <dbReference type="ChEBI" id="CHEBI:59789"/>
    </ligand>
</feature>
<dbReference type="GO" id="GO:0005634">
    <property type="term" value="C:nucleus"/>
    <property type="evidence" value="ECO:0007669"/>
    <property type="project" value="TreeGrafter"/>
</dbReference>
<feature type="binding site" evidence="5">
    <location>
        <position position="74"/>
    </location>
    <ligand>
        <name>S-adenosyl-L-methionine</name>
        <dbReference type="ChEBI" id="CHEBI:59789"/>
    </ligand>
</feature>
<dbReference type="STRING" id="92696.A0A4R0REM7"/>
<organism evidence="6 7">
    <name type="scientific">Steccherinum ochraceum</name>
    <dbReference type="NCBI Taxonomy" id="92696"/>
    <lineage>
        <taxon>Eukaryota</taxon>
        <taxon>Fungi</taxon>
        <taxon>Dikarya</taxon>
        <taxon>Basidiomycota</taxon>
        <taxon>Agaricomycotina</taxon>
        <taxon>Agaricomycetes</taxon>
        <taxon>Polyporales</taxon>
        <taxon>Steccherinaceae</taxon>
        <taxon>Steccherinum</taxon>
    </lineage>
</organism>
<keyword evidence="7" id="KW-1185">Reference proteome</keyword>
<keyword evidence="3" id="KW-0808">Transferase</keyword>
<evidence type="ECO:0000256" key="4">
    <source>
        <dbReference type="ARBA" id="ARBA00022691"/>
    </source>
</evidence>
<comment type="similarity">
    <text evidence="1">Belongs to the methyltransferase superfamily. METTL16/RlmF family.</text>
</comment>
<evidence type="ECO:0000256" key="5">
    <source>
        <dbReference type="PIRSR" id="PIRSR037350-1"/>
    </source>
</evidence>
<dbReference type="PANTHER" id="PTHR13393">
    <property type="entry name" value="SAM-DEPENDENT METHYLTRANSFERASE"/>
    <property type="match status" value="1"/>
</dbReference>
<evidence type="ECO:0000313" key="7">
    <source>
        <dbReference type="Proteomes" id="UP000292702"/>
    </source>
</evidence>
<dbReference type="EMBL" id="RWJN01000326">
    <property type="protein sequence ID" value="TCD63039.1"/>
    <property type="molecule type" value="Genomic_DNA"/>
</dbReference>
<evidence type="ECO:0008006" key="8">
    <source>
        <dbReference type="Google" id="ProtNLM"/>
    </source>
</evidence>
<feature type="binding site" evidence="5">
    <location>
        <position position="182"/>
    </location>
    <ligand>
        <name>S-adenosyl-L-methionine</name>
        <dbReference type="ChEBI" id="CHEBI:59789"/>
    </ligand>
</feature>
<comment type="caution">
    <text evidence="6">The sequence shown here is derived from an EMBL/GenBank/DDBJ whole genome shotgun (WGS) entry which is preliminary data.</text>
</comment>
<dbReference type="SUPFAM" id="SSF53335">
    <property type="entry name" value="S-adenosyl-L-methionine-dependent methyltransferases"/>
    <property type="match status" value="1"/>
</dbReference>
<evidence type="ECO:0000256" key="1">
    <source>
        <dbReference type="ARBA" id="ARBA00005878"/>
    </source>
</evidence>
<protein>
    <recommendedName>
        <fullName evidence="8">Methyltransferase-like protein 16</fullName>
    </recommendedName>
</protein>
<evidence type="ECO:0000313" key="6">
    <source>
        <dbReference type="EMBL" id="TCD63039.1"/>
    </source>
</evidence>
<name>A0A4R0REM7_9APHY</name>
<gene>
    <name evidence="6" type="ORF">EIP91_006052</name>
</gene>
<evidence type="ECO:0000256" key="2">
    <source>
        <dbReference type="ARBA" id="ARBA00022603"/>
    </source>
</evidence>
<dbReference type="GO" id="GO:0070475">
    <property type="term" value="P:rRNA base methylation"/>
    <property type="evidence" value="ECO:0007669"/>
    <property type="project" value="TreeGrafter"/>
</dbReference>
<dbReference type="InterPro" id="IPR010286">
    <property type="entry name" value="METTL16/RlmF"/>
</dbReference>
<dbReference type="PANTHER" id="PTHR13393:SF0">
    <property type="entry name" value="RNA N6-ADENOSINE-METHYLTRANSFERASE METTL16"/>
    <property type="match status" value="1"/>
</dbReference>
<dbReference type="Pfam" id="PF05971">
    <property type="entry name" value="Methyltransf_10"/>
    <property type="match status" value="1"/>
</dbReference>
<dbReference type="AlphaFoldDB" id="A0A4R0REM7"/>
<reference evidence="6 7" key="1">
    <citation type="submission" date="2018-11" db="EMBL/GenBank/DDBJ databases">
        <title>Genome assembly of Steccherinum ochraceum LE-BIN_3174, the white-rot fungus of the Steccherinaceae family (The Residual Polyporoid clade, Polyporales, Basidiomycota).</title>
        <authorList>
            <person name="Fedorova T.V."/>
            <person name="Glazunova O.A."/>
            <person name="Landesman E.O."/>
            <person name="Moiseenko K.V."/>
            <person name="Psurtseva N.V."/>
            <person name="Savinova O.S."/>
            <person name="Shakhova N.V."/>
            <person name="Tyazhelova T.V."/>
            <person name="Vasina D.V."/>
        </authorList>
    </citation>
    <scope>NUCLEOTIDE SEQUENCE [LARGE SCALE GENOMIC DNA]</scope>
    <source>
        <strain evidence="6 7">LE-BIN_3174</strain>
    </source>
</reference>
<keyword evidence="4 5" id="KW-0949">S-adenosyl-L-methionine</keyword>
<dbReference type="GO" id="GO:0008168">
    <property type="term" value="F:methyltransferase activity"/>
    <property type="evidence" value="ECO:0007669"/>
    <property type="project" value="UniProtKB-KW"/>
</dbReference>
<dbReference type="Gene3D" id="3.40.50.150">
    <property type="entry name" value="Vaccinia Virus protein VP39"/>
    <property type="match status" value="2"/>
</dbReference>